<dbReference type="HOGENOM" id="CLU_038686_3_3_0"/>
<dbReference type="PANTHER" id="PTHR33969">
    <property type="entry name" value="SEGREGATION AND CONDENSATION PROTEIN A"/>
    <property type="match status" value="1"/>
</dbReference>
<dbReference type="InterPro" id="IPR003768">
    <property type="entry name" value="ScpA"/>
</dbReference>
<dbReference type="eggNOG" id="COG1354">
    <property type="taxonomic scope" value="Bacteria"/>
</dbReference>
<dbReference type="PANTHER" id="PTHR33969:SF2">
    <property type="entry name" value="SEGREGATION AND CONDENSATION PROTEIN A"/>
    <property type="match status" value="1"/>
</dbReference>
<dbReference type="STRING" id="309803.CTN_0178"/>
<evidence type="ECO:0000313" key="3">
    <source>
        <dbReference type="Proteomes" id="UP000000445"/>
    </source>
</evidence>
<dbReference type="EMBL" id="CP000916">
    <property type="protein sequence ID" value="ACM22354.1"/>
    <property type="molecule type" value="Genomic_DNA"/>
</dbReference>
<sequence>MELVFKLPVFEGPLDLLLYLVRKKKVDIRQVPISQLADEFVEYLEHMKRLDMKITSDFLEMASTLMELKSKLLIPRVREEEKEEVERKREELYRRLEEYSKVKEIVQRMREEPSLLKRKPVRLKTPFFEKVERLEKFREILERIWKEEALRESVHRVKSEVFSVEDMMEKILEEVDGEEEIPSLLSRAKNVYELIVRLLAILELVKIGKLILLEDMKIRRFAHAS</sequence>
<proteinExistence type="predicted"/>
<dbReference type="Gene3D" id="6.10.250.2410">
    <property type="match status" value="1"/>
</dbReference>
<evidence type="ECO:0000313" key="2">
    <source>
        <dbReference type="EMBL" id="ACM22354.1"/>
    </source>
</evidence>
<gene>
    <name evidence="2" type="ordered locus">CTN_0178</name>
</gene>
<dbReference type="RefSeq" id="WP_012645064.1">
    <property type="nucleotide sequence ID" value="NC_011978.1"/>
</dbReference>
<organism evidence="2 3">
    <name type="scientific">Thermotoga neapolitana (strain ATCC 49049 / DSM 4359 / NBRC 107923 / NS-E)</name>
    <dbReference type="NCBI Taxonomy" id="309803"/>
    <lineage>
        <taxon>Bacteria</taxon>
        <taxon>Thermotogati</taxon>
        <taxon>Thermotogota</taxon>
        <taxon>Thermotogae</taxon>
        <taxon>Thermotogales</taxon>
        <taxon>Thermotogaceae</taxon>
        <taxon>Thermotoga</taxon>
    </lineage>
</organism>
<reference evidence="2 3" key="1">
    <citation type="journal article" date="2009" name="Biosci. Biotechnol. Biochem.">
        <title>WeGAS: a web-based microbial genome annotation system.</title>
        <authorList>
            <person name="Lee D."/>
            <person name="Seo H."/>
            <person name="Park C."/>
            <person name="Park K."/>
        </authorList>
    </citation>
    <scope>NUCLEOTIDE SEQUENCE [LARGE SCALE GENOMIC DNA]</scope>
    <source>
        <strain evidence="3">ATCC 49049 / DSM 4359 / NBRC 107923 / NS-E</strain>
    </source>
</reference>
<dbReference type="KEGG" id="tna:CTN_0178"/>
<dbReference type="Pfam" id="PF02616">
    <property type="entry name" value="SMC_ScpA"/>
    <property type="match status" value="1"/>
</dbReference>
<dbReference type="AlphaFoldDB" id="B9KBF8"/>
<protein>
    <recommendedName>
        <fullName evidence="1">Segregation and condensation protein A</fullName>
    </recommendedName>
</protein>
<evidence type="ECO:0000256" key="1">
    <source>
        <dbReference type="ARBA" id="ARBA00044777"/>
    </source>
</evidence>
<keyword evidence="3" id="KW-1185">Reference proteome</keyword>
<name>B9KBF8_THENN</name>
<dbReference type="Proteomes" id="UP000000445">
    <property type="component" value="Chromosome"/>
</dbReference>
<accession>B9KBF8</accession>